<proteinExistence type="predicted"/>
<dbReference type="AlphaFoldDB" id="A0A382XJJ2"/>
<reference evidence="1" key="1">
    <citation type="submission" date="2018-05" db="EMBL/GenBank/DDBJ databases">
        <authorList>
            <person name="Lanie J.A."/>
            <person name="Ng W.-L."/>
            <person name="Kazmierczak K.M."/>
            <person name="Andrzejewski T.M."/>
            <person name="Davidsen T.M."/>
            <person name="Wayne K.J."/>
            <person name="Tettelin H."/>
            <person name="Glass J.I."/>
            <person name="Rusch D."/>
            <person name="Podicherti R."/>
            <person name="Tsui H.-C.T."/>
            <person name="Winkler M.E."/>
        </authorList>
    </citation>
    <scope>NUCLEOTIDE SEQUENCE</scope>
</reference>
<organism evidence="1">
    <name type="scientific">marine metagenome</name>
    <dbReference type="NCBI Taxonomy" id="408172"/>
    <lineage>
        <taxon>unclassified sequences</taxon>
        <taxon>metagenomes</taxon>
        <taxon>ecological metagenomes</taxon>
    </lineage>
</organism>
<dbReference type="EMBL" id="UINC01167781">
    <property type="protein sequence ID" value="SVD70468.1"/>
    <property type="molecule type" value="Genomic_DNA"/>
</dbReference>
<gene>
    <name evidence="1" type="ORF">METZ01_LOCUS423322</name>
</gene>
<accession>A0A382XJJ2</accession>
<protein>
    <submittedName>
        <fullName evidence="1">Uncharacterized protein</fullName>
    </submittedName>
</protein>
<feature type="non-terminal residue" evidence="1">
    <location>
        <position position="43"/>
    </location>
</feature>
<evidence type="ECO:0000313" key="1">
    <source>
        <dbReference type="EMBL" id="SVD70468.1"/>
    </source>
</evidence>
<sequence>MSKQQLFKEELIKKLYHDIFRIRWVEEEVMRLYPTDVIKSPVH</sequence>
<name>A0A382XJJ2_9ZZZZ</name>